<protein>
    <submittedName>
        <fullName evidence="2">Uncharacterized protein</fullName>
    </submittedName>
</protein>
<accession>A0A5E5BN14</accession>
<evidence type="ECO:0000256" key="1">
    <source>
        <dbReference type="SAM" id="MobiDB-lite"/>
    </source>
</evidence>
<dbReference type="Proteomes" id="UP000335538">
    <property type="component" value="Unassembled WGS sequence"/>
</dbReference>
<feature type="compositionally biased region" description="Basic residues" evidence="1">
    <location>
        <begin position="103"/>
        <end position="112"/>
    </location>
</feature>
<organism evidence="2 3">
    <name type="scientific">Pandoraea sputorum</name>
    <dbReference type="NCBI Taxonomy" id="93222"/>
    <lineage>
        <taxon>Bacteria</taxon>
        <taxon>Pseudomonadati</taxon>
        <taxon>Pseudomonadota</taxon>
        <taxon>Betaproteobacteria</taxon>
        <taxon>Burkholderiales</taxon>
        <taxon>Burkholderiaceae</taxon>
        <taxon>Pandoraea</taxon>
    </lineage>
</organism>
<feature type="compositionally biased region" description="Low complexity" evidence="1">
    <location>
        <begin position="16"/>
        <end position="26"/>
    </location>
</feature>
<dbReference type="EMBL" id="CABPSR010000031">
    <property type="protein sequence ID" value="VVE85690.1"/>
    <property type="molecule type" value="Genomic_DNA"/>
</dbReference>
<proteinExistence type="predicted"/>
<feature type="region of interest" description="Disordered" evidence="1">
    <location>
        <begin position="1"/>
        <end position="177"/>
    </location>
</feature>
<sequence>MAVRDRAGPRPGGPAGAVMPAPAQGRRAPRSGRRQQRTRQRPSTSVCGPCRGGIARRGREQAGRIRWADNGRAPAPRALFRGGGRLLSRAPETTPTRNGARARAMKPPRRRTPHEPGSTAGRWGSRPVARGAAGHDPVPGPQGAARQARPAHLSPGPRTRPLGDAPATARAPHGARVSAPAHRSLGVAITQFRDRIFELSLLIRIVKTVFR</sequence>
<feature type="compositionally biased region" description="Basic residues" evidence="1">
    <location>
        <begin position="27"/>
        <end position="40"/>
    </location>
</feature>
<feature type="compositionally biased region" description="Basic and acidic residues" evidence="1">
    <location>
        <begin position="57"/>
        <end position="69"/>
    </location>
</feature>
<evidence type="ECO:0000313" key="2">
    <source>
        <dbReference type="EMBL" id="VVE85690.1"/>
    </source>
</evidence>
<evidence type="ECO:0000313" key="3">
    <source>
        <dbReference type="Proteomes" id="UP000335538"/>
    </source>
</evidence>
<dbReference type="AlphaFoldDB" id="A0A5E5BN14"/>
<name>A0A5E5BN14_9BURK</name>
<reference evidence="2 3" key="1">
    <citation type="submission" date="2019-08" db="EMBL/GenBank/DDBJ databases">
        <authorList>
            <person name="Peeters C."/>
        </authorList>
    </citation>
    <scope>NUCLEOTIDE SEQUENCE [LARGE SCALE GENOMIC DNA]</scope>
    <source>
        <strain evidence="2 3">LMG 31121</strain>
    </source>
</reference>
<gene>
    <name evidence="2" type="ORF">PSP31121_05360</name>
</gene>